<evidence type="ECO:0000313" key="2">
    <source>
        <dbReference type="Proteomes" id="UP001064048"/>
    </source>
</evidence>
<evidence type="ECO:0000313" key="1">
    <source>
        <dbReference type="EMBL" id="KAI8433658.1"/>
    </source>
</evidence>
<comment type="caution">
    <text evidence="1">The sequence shown here is derived from an EMBL/GenBank/DDBJ whole genome shotgun (WGS) entry which is preliminary data.</text>
</comment>
<organism evidence="1 2">
    <name type="scientific">Choristoneura fumiferana</name>
    <name type="common">Spruce budworm moth</name>
    <name type="synonym">Archips fumiferana</name>
    <dbReference type="NCBI Taxonomy" id="7141"/>
    <lineage>
        <taxon>Eukaryota</taxon>
        <taxon>Metazoa</taxon>
        <taxon>Ecdysozoa</taxon>
        <taxon>Arthropoda</taxon>
        <taxon>Hexapoda</taxon>
        <taxon>Insecta</taxon>
        <taxon>Pterygota</taxon>
        <taxon>Neoptera</taxon>
        <taxon>Endopterygota</taxon>
        <taxon>Lepidoptera</taxon>
        <taxon>Glossata</taxon>
        <taxon>Ditrysia</taxon>
        <taxon>Tortricoidea</taxon>
        <taxon>Tortricidae</taxon>
        <taxon>Tortricinae</taxon>
        <taxon>Choristoneura</taxon>
    </lineage>
</organism>
<proteinExistence type="predicted"/>
<gene>
    <name evidence="1" type="ORF">MSG28_015656</name>
</gene>
<reference evidence="1 2" key="1">
    <citation type="journal article" date="2022" name="Genome Biol. Evol.">
        <title>The Spruce Budworm Genome: Reconstructing the Evolutionary History of Antifreeze Proteins.</title>
        <authorList>
            <person name="Beliveau C."/>
            <person name="Gagne P."/>
            <person name="Picq S."/>
            <person name="Vernygora O."/>
            <person name="Keeling C.I."/>
            <person name="Pinkney K."/>
            <person name="Doucet D."/>
            <person name="Wen F."/>
            <person name="Johnston J.S."/>
            <person name="Maaroufi H."/>
            <person name="Boyle B."/>
            <person name="Laroche J."/>
            <person name="Dewar K."/>
            <person name="Juretic N."/>
            <person name="Blackburn G."/>
            <person name="Nisole A."/>
            <person name="Brunet B."/>
            <person name="Brandao M."/>
            <person name="Lumley L."/>
            <person name="Duan J."/>
            <person name="Quan G."/>
            <person name="Lucarotti C.J."/>
            <person name="Roe A.D."/>
            <person name="Sperling F.A.H."/>
            <person name="Levesque R.C."/>
            <person name="Cusson M."/>
        </authorList>
    </citation>
    <scope>NUCLEOTIDE SEQUENCE [LARGE SCALE GENOMIC DNA]</scope>
    <source>
        <strain evidence="1">Glfc:IPQL:Cfum</strain>
    </source>
</reference>
<name>A0ACC0KBI9_CHOFU</name>
<accession>A0ACC0KBI9</accession>
<dbReference type="EMBL" id="CM046129">
    <property type="protein sequence ID" value="KAI8433658.1"/>
    <property type="molecule type" value="Genomic_DNA"/>
</dbReference>
<protein>
    <submittedName>
        <fullName evidence="1">Uncharacterized protein</fullName>
    </submittedName>
</protein>
<keyword evidence="2" id="KW-1185">Reference proteome</keyword>
<sequence length="2057" mass="234791">MSSEIQETDFVKLDKKEVGQLKTFYANAAVSNVASVWKQKSVSIKSPKSGRIWAKRNQKDKEKGSNAGFFSRIFDDFKKVKVSDFTYQQSSVRKNSSYKPFWATKVLPNEDKKTIEDEVIKTTTVVVEASNVVRNKTLVFEKAVLGSPKVILTREPEKVKQSPLVKKLSLVETSKQNALRMPPSYNGSQMRMPTGEQLFWDIRSRCLSEGRLFEDPEFPAVDRSLYYKESLDRPITWLRPGSFEEEYAGVFHFRFWQYGRWVDVVIDDRLPTYRGKLSFWRNPQYTVTLKDVDEDDDENKCTIIVALMQKNRRSQRHQGLECLTIGFAIYRLPDYGHVPKPLDVNFFKYNASVGRSQAFINLREVSARFKLPPGSYVIVPSTFEPNEEGEFLVRVFSEKCNNMAENDEDVGMGDVDDRPTDPIRDFFNRLAGADGEVDWQELKEILDYAMREELAMRQGAAYDGGGGAGVAGAPGAAGAAPAEQNCLEQLLCALCTPICKEVGVDLQQMQAQNQEQVHLTQPHANGQGITISDARFIRYWRIAWFARRDTMEKLKGQGFSKDVCRSMIAMLDKDNSGGLGFEEFKSLWIDLRNWRAVFRLYDTEGRGAIPSYHLRDAIHSAGYTVNAHTLNVLAHRNLSGKIVWRRLCYVLPRRLAESHSLFKFFQYLRYNKYMRRINNHQVFLGDVCPGGSLGVLKAVERGQYQLEVPEVRVQAAVTLEDLGYYLECIFTTNSEIGMFEVRHLPEENDKRQVALDFRSGFDAIAAQEQLDGYRYQMQDGVQYILRAKITNKKEYLRSDTSPEFSLSSRNSSEEKENSSAMSISSMSDVAMLRANAKLNAKYKLLKKQKLIVEAQMELIRERRKLRREFARRLRSPQWDKDFEKQSLEIKSKSNSPDRSLRRYKIQEVEKKSRVRSRAVRSRSIVNDVDNTSVKTKIATKEPKPDKYSSKHTANDKSKDLRRSTNIKTKTDMLNNSDATTYINVNYRTQPSNWKENIDSSDKKVDFKNNPLEMKQGNADRKKSRSDETMIRLICDDIMFLMKSLLLEISIKENIVISDRTNEVMIEKLNAIVQERVKIIYVEKSLTIYNAWEIYRKICTKEDDILLLKTINEDQVIELISLETDIENKATDTTEVLQVIDVETYCPKESSIKEGANGNDSTENSNRASSNVELDTIAATEVVQVIDIETYCPKEFSIKASEKHKTVPANPQFVLVIKRLMKQLKATLRKSREKDQTTGHVYKDSTSLEHINANTTINKEVQRTETEFFEINKDCREEALKVTAITIMTSESELHSIAHELENKDATPKEEIELKEEIEPELTDEDIEKILSLEYIGLGIDLHEYNTSDPCKVEFPQVGSSGLHGNYDGYNTNDTCDKETPQVTSITIMTSTSELLSLKLDGNGNTVKEVPEVKVENNEDVSNETAVQVNENIENEAFGDVNEIVSSITNTEMICPESQDKQAEDDEEETIESICKYSQFRKVMYTFKAMFKKIQIKKFWIRELSETYGADEKQMIIDFDSDSDARKACNYLDNYPFPHPTSKQEYLLSALINDDPTEMVEYQEDRRSNVHRQRRRDRRQVFQRSPSPGYQSEASKLDPCKKLIAEMKEYIEQDTTPEEKEILIKLIRAALRKNLAIALDGKGYMRAAEVTKLYREKHPKTGDEAFVKKILANIRASYLPDELEQKLASVKKEPKGSDDESPSGQKEVGKGEKSLENPSDDNKVGENEDKQEVSEAESQDKTNEENKTDADQTDFSVDVNPDSSKTNDKLVRATTEELPKATNKVTAEEPDTTAETTEAKYGDTADEPSKSEENAESQKTEDVALFSNLTFYYIKKDKLFNSTLSDFSVFTTTLFSPEITKNPMPGPGPQQNQNFNQPHTDYRGNDYNDSRPSPWGQQQPQPNQWAPNPMGQGPQNNFGYQGQGPSMQNQYIPPQQQMTIMKDNFQGPSEYNLGQGPAPQAGQPWMQQQQQQKPPAFTDPKRPPIKPQGSDSFKDYDKDFEPLPPYAGVAISEGFPRTRVAQEIFSWQKVAAQTVPWKAHVAGQEVPWETGVSRAKAS</sequence>
<dbReference type="Proteomes" id="UP001064048">
    <property type="component" value="Chromosome 29"/>
</dbReference>